<dbReference type="OrthoDB" id="8953283at2759"/>
<name>A0A851NI86_9GALL</name>
<dbReference type="PANTHER" id="PTHR15028">
    <property type="entry name" value="CD72-RELATED"/>
    <property type="match status" value="1"/>
</dbReference>
<feature type="non-terminal residue" evidence="4">
    <location>
        <position position="1"/>
    </location>
</feature>
<feature type="transmembrane region" description="Helical" evidence="3">
    <location>
        <begin position="72"/>
        <end position="94"/>
    </location>
</feature>
<dbReference type="Proteomes" id="UP000613066">
    <property type="component" value="Unassembled WGS sequence"/>
</dbReference>
<sequence>MAQGVLYADLRFAKGPGGRGTASHVLEAALSMDDTDSPYENVAPGAAPAGPAGEGTQHSPGRWCRQRCIPTGLLAAILLLVVALVALGTCYWQVTRQLQDTALEQAAERGRFSQEAQMWEQSLEQTQQQLERVRAELQRAWQEGNSSRVELGRQEAELVHISAALEAAQEELQDVQGKLRASERAASGLHVCLDAECCPTGWLLYQGKCLFISPGKKSWQDSRQDCIWKSSQLLVQGEWEPWMLPHFLQADGAKYWI</sequence>
<feature type="coiled-coil region" evidence="1">
    <location>
        <begin position="116"/>
        <end position="185"/>
    </location>
</feature>
<keyword evidence="3" id="KW-1133">Transmembrane helix</keyword>
<evidence type="ECO:0000256" key="2">
    <source>
        <dbReference type="SAM" id="MobiDB-lite"/>
    </source>
</evidence>
<evidence type="ECO:0000256" key="1">
    <source>
        <dbReference type="SAM" id="Coils"/>
    </source>
</evidence>
<dbReference type="PANTHER" id="PTHR15028:SF6">
    <property type="entry name" value="B-CELL DIFFERENTIATION ANTIGEN CD72"/>
    <property type="match status" value="1"/>
</dbReference>
<dbReference type="GO" id="GO:0004888">
    <property type="term" value="F:transmembrane signaling receptor activity"/>
    <property type="evidence" value="ECO:0007669"/>
    <property type="project" value="InterPro"/>
</dbReference>
<dbReference type="GO" id="GO:0005886">
    <property type="term" value="C:plasma membrane"/>
    <property type="evidence" value="ECO:0007669"/>
    <property type="project" value="InterPro"/>
</dbReference>
<keyword evidence="1" id="KW-0175">Coiled coil</keyword>
<dbReference type="SUPFAM" id="SSF56436">
    <property type="entry name" value="C-type lectin-like"/>
    <property type="match status" value="1"/>
</dbReference>
<protein>
    <submittedName>
        <fullName evidence="4">CD72 protein</fullName>
    </submittedName>
</protein>
<comment type="caution">
    <text evidence="4">The sequence shown here is derived from an EMBL/GenBank/DDBJ whole genome shotgun (WGS) entry which is preliminary data.</text>
</comment>
<evidence type="ECO:0000313" key="5">
    <source>
        <dbReference type="Proteomes" id="UP000613066"/>
    </source>
</evidence>
<feature type="non-terminal residue" evidence="4">
    <location>
        <position position="257"/>
    </location>
</feature>
<evidence type="ECO:0000256" key="3">
    <source>
        <dbReference type="SAM" id="Phobius"/>
    </source>
</evidence>
<dbReference type="InterPro" id="IPR016187">
    <property type="entry name" value="CTDL_fold"/>
</dbReference>
<dbReference type="Gene3D" id="3.10.100.10">
    <property type="entry name" value="Mannose-Binding Protein A, subunit A"/>
    <property type="match status" value="1"/>
</dbReference>
<accession>A0A851NI86</accession>
<reference evidence="4" key="1">
    <citation type="submission" date="2019-09" db="EMBL/GenBank/DDBJ databases">
        <title>Bird 10,000 Genomes (B10K) Project - Family phase.</title>
        <authorList>
            <person name="Zhang G."/>
        </authorList>
    </citation>
    <scope>NUCLEOTIDE SEQUENCE</scope>
    <source>
        <strain evidence="4">B10K-DU-001-08</strain>
        <tissue evidence="4">Muscle</tissue>
    </source>
</reference>
<gene>
    <name evidence="4" type="primary">Cd72_1</name>
    <name evidence="4" type="ORF">PENPIL_R13180</name>
</gene>
<dbReference type="AlphaFoldDB" id="A0A851NI86"/>
<organism evidence="4 5">
    <name type="scientific">Penelope pileata</name>
    <dbReference type="NCBI Taxonomy" id="1118817"/>
    <lineage>
        <taxon>Eukaryota</taxon>
        <taxon>Metazoa</taxon>
        <taxon>Chordata</taxon>
        <taxon>Craniata</taxon>
        <taxon>Vertebrata</taxon>
        <taxon>Euteleostomi</taxon>
        <taxon>Archelosauria</taxon>
        <taxon>Archosauria</taxon>
        <taxon>Dinosauria</taxon>
        <taxon>Saurischia</taxon>
        <taxon>Theropoda</taxon>
        <taxon>Coelurosauria</taxon>
        <taxon>Aves</taxon>
        <taxon>Neognathae</taxon>
        <taxon>Galloanserae</taxon>
        <taxon>Galliformes</taxon>
        <taxon>Cracidae</taxon>
        <taxon>Penelope</taxon>
    </lineage>
</organism>
<dbReference type="InterPro" id="IPR016186">
    <property type="entry name" value="C-type_lectin-like/link_sf"/>
</dbReference>
<evidence type="ECO:0000313" key="4">
    <source>
        <dbReference type="EMBL" id="NXC38022.1"/>
    </source>
</evidence>
<proteinExistence type="predicted"/>
<keyword evidence="3" id="KW-0812">Transmembrane</keyword>
<keyword evidence="3" id="KW-0472">Membrane</keyword>
<keyword evidence="5" id="KW-1185">Reference proteome</keyword>
<dbReference type="InterPro" id="IPR039689">
    <property type="entry name" value="CD72"/>
</dbReference>
<dbReference type="EMBL" id="WBMW01000234">
    <property type="protein sequence ID" value="NXC38022.1"/>
    <property type="molecule type" value="Genomic_DNA"/>
</dbReference>
<feature type="region of interest" description="Disordered" evidence="2">
    <location>
        <begin position="36"/>
        <end position="60"/>
    </location>
</feature>